<organism evidence="2 3">
    <name type="scientific">Paenibacillus whitsoniae</name>
    <dbReference type="NCBI Taxonomy" id="2496558"/>
    <lineage>
        <taxon>Bacteria</taxon>
        <taxon>Bacillati</taxon>
        <taxon>Bacillota</taxon>
        <taxon>Bacilli</taxon>
        <taxon>Bacillales</taxon>
        <taxon>Paenibacillaceae</taxon>
        <taxon>Paenibacillus</taxon>
    </lineage>
</organism>
<evidence type="ECO:0000313" key="3">
    <source>
        <dbReference type="Proteomes" id="UP000276128"/>
    </source>
</evidence>
<dbReference type="PANTHER" id="PTHR38433:SF1">
    <property type="entry name" value="DUF1641 DOMAIN-CONTAINING PROTEIN"/>
    <property type="match status" value="1"/>
</dbReference>
<keyword evidence="3" id="KW-1185">Reference proteome</keyword>
<proteinExistence type="predicted"/>
<dbReference type="InterPro" id="IPR012440">
    <property type="entry name" value="DUF1641"/>
</dbReference>
<dbReference type="OrthoDB" id="147801at2"/>
<gene>
    <name evidence="2" type="ORF">EJQ19_08130</name>
</gene>
<dbReference type="RefSeq" id="WP_126140706.1">
    <property type="nucleotide sequence ID" value="NZ_RXHU01000022.1"/>
</dbReference>
<name>A0A430JGD8_9BACL</name>
<dbReference type="Pfam" id="PF07849">
    <property type="entry name" value="DUF1641"/>
    <property type="match status" value="1"/>
</dbReference>
<evidence type="ECO:0000313" key="2">
    <source>
        <dbReference type="EMBL" id="RTE10124.1"/>
    </source>
</evidence>
<sequence length="161" mass="17243">MAKPTSTIHKHVPTEEERQKQSLDQLSAELADNREAITKTLDIIKELHESGLLEAAESLLKAKGPISKILIGQAARKPVTNTINNLMGAAGVLSELDPALTKKLLNGVTSGLAAAEERLESDKKVSLLELVKVMNDPDVNRALGFGISFLKGLGQGLKAEK</sequence>
<protein>
    <submittedName>
        <fullName evidence="2">DUF1641 domain-containing protein</fullName>
    </submittedName>
</protein>
<feature type="compositionally biased region" description="Basic and acidic residues" evidence="1">
    <location>
        <begin position="12"/>
        <end position="21"/>
    </location>
</feature>
<feature type="region of interest" description="Disordered" evidence="1">
    <location>
        <begin position="1"/>
        <end position="23"/>
    </location>
</feature>
<comment type="caution">
    <text evidence="2">The sequence shown here is derived from an EMBL/GenBank/DDBJ whole genome shotgun (WGS) entry which is preliminary data.</text>
</comment>
<dbReference type="Proteomes" id="UP000276128">
    <property type="component" value="Unassembled WGS sequence"/>
</dbReference>
<dbReference type="PANTHER" id="PTHR38433">
    <property type="match status" value="1"/>
</dbReference>
<evidence type="ECO:0000256" key="1">
    <source>
        <dbReference type="SAM" id="MobiDB-lite"/>
    </source>
</evidence>
<dbReference type="AlphaFoldDB" id="A0A430JGD8"/>
<accession>A0A430JGD8</accession>
<reference evidence="2 3" key="1">
    <citation type="submission" date="2018-12" db="EMBL/GenBank/DDBJ databases">
        <title>Bacillus ochoae sp. nov., Paenibacillus whitsoniae sp. nov., Paenibacillus spiritus sp. nov. Isolated from the Mars Exploration Rover during spacecraft assembly.</title>
        <authorList>
            <person name="Seuylemezian A."/>
            <person name="Vaishampayan P."/>
        </authorList>
    </citation>
    <scope>NUCLEOTIDE SEQUENCE [LARGE SCALE GENOMIC DNA]</scope>
    <source>
        <strain evidence="2 3">MER 54</strain>
    </source>
</reference>
<dbReference type="EMBL" id="RXHU01000022">
    <property type="protein sequence ID" value="RTE10124.1"/>
    <property type="molecule type" value="Genomic_DNA"/>
</dbReference>